<dbReference type="OrthoDB" id="3473300at2"/>
<evidence type="ECO:0000256" key="3">
    <source>
        <dbReference type="ARBA" id="ARBA00022475"/>
    </source>
</evidence>
<name>A0A417Y7D1_9ACTN</name>
<keyword evidence="7 8" id="KW-0472">Membrane</keyword>
<evidence type="ECO:0000256" key="2">
    <source>
        <dbReference type="ARBA" id="ARBA00007776"/>
    </source>
</evidence>
<dbReference type="NCBIfam" id="TIGR03426">
    <property type="entry name" value="shape_MreD"/>
    <property type="match status" value="1"/>
</dbReference>
<dbReference type="GO" id="GO:0008360">
    <property type="term" value="P:regulation of cell shape"/>
    <property type="evidence" value="ECO:0007669"/>
    <property type="project" value="UniProtKB-KW"/>
</dbReference>
<organism evidence="9 10">
    <name type="scientific">Nocardioides immobilis</name>
    <dbReference type="NCBI Taxonomy" id="2049295"/>
    <lineage>
        <taxon>Bacteria</taxon>
        <taxon>Bacillati</taxon>
        <taxon>Actinomycetota</taxon>
        <taxon>Actinomycetes</taxon>
        <taxon>Propionibacteriales</taxon>
        <taxon>Nocardioidaceae</taxon>
        <taxon>Nocardioides</taxon>
    </lineage>
</organism>
<dbReference type="EMBL" id="QXGH01000009">
    <property type="protein sequence ID" value="RHW28652.1"/>
    <property type="molecule type" value="Genomic_DNA"/>
</dbReference>
<feature type="transmembrane region" description="Helical" evidence="8">
    <location>
        <begin position="153"/>
        <end position="175"/>
    </location>
</feature>
<feature type="transmembrane region" description="Helical" evidence="8">
    <location>
        <begin position="114"/>
        <end position="133"/>
    </location>
</feature>
<evidence type="ECO:0000256" key="1">
    <source>
        <dbReference type="ARBA" id="ARBA00004651"/>
    </source>
</evidence>
<accession>A0A417Y7D1</accession>
<comment type="caution">
    <text evidence="9">The sequence shown here is derived from an EMBL/GenBank/DDBJ whole genome shotgun (WGS) entry which is preliminary data.</text>
</comment>
<keyword evidence="4 8" id="KW-0812">Transmembrane</keyword>
<dbReference type="GO" id="GO:0005886">
    <property type="term" value="C:plasma membrane"/>
    <property type="evidence" value="ECO:0007669"/>
    <property type="project" value="UniProtKB-SubCell"/>
</dbReference>
<keyword evidence="3" id="KW-1003">Cell membrane</keyword>
<keyword evidence="6 8" id="KW-1133">Transmembrane helix</keyword>
<evidence type="ECO:0000313" key="9">
    <source>
        <dbReference type="EMBL" id="RHW28652.1"/>
    </source>
</evidence>
<comment type="similarity">
    <text evidence="2">Belongs to the MreD family.</text>
</comment>
<evidence type="ECO:0000256" key="7">
    <source>
        <dbReference type="ARBA" id="ARBA00023136"/>
    </source>
</evidence>
<keyword evidence="5" id="KW-0133">Cell shape</keyword>
<feature type="transmembrane region" description="Helical" evidence="8">
    <location>
        <begin position="75"/>
        <end position="93"/>
    </location>
</feature>
<comment type="subcellular location">
    <subcellularLocation>
        <location evidence="1">Cell membrane</location>
        <topology evidence="1">Multi-pass membrane protein</topology>
    </subcellularLocation>
</comment>
<sequence>MRGTPRLVAALLTIVAALLLQVTVFPHLAWNGVVPDLVLLAVVGAALVTDPRFATLLGFGAGLLLDLAPPADHVAGRWALSLLVVGYVVGRLAHDHQSAQSAQSGQAGGGRPPYPLMLAAGAGGAFIGTSVFALSGTLLRDPVVGVGDMLEVVLAAVAYDVLVALVVLPVTVWLFTREPGAKHGQVTPRASWRTPV</sequence>
<evidence type="ECO:0000313" key="10">
    <source>
        <dbReference type="Proteomes" id="UP000283644"/>
    </source>
</evidence>
<protein>
    <submittedName>
        <fullName evidence="9">Rod shape-determining protein MreD</fullName>
    </submittedName>
</protein>
<reference evidence="9 10" key="1">
    <citation type="submission" date="2018-09" db="EMBL/GenBank/DDBJ databases">
        <title>Genome sequencing of Nocardioides immobilis CCTCC AB 2017083 for comparison to Nocardioides silvaticus.</title>
        <authorList>
            <person name="Li C."/>
            <person name="Wang G."/>
        </authorList>
    </citation>
    <scope>NUCLEOTIDE SEQUENCE [LARGE SCALE GENOMIC DNA]</scope>
    <source>
        <strain evidence="9 10">CCTCC AB 2017083</strain>
    </source>
</reference>
<dbReference type="Proteomes" id="UP000283644">
    <property type="component" value="Unassembled WGS sequence"/>
</dbReference>
<dbReference type="AlphaFoldDB" id="A0A417Y7D1"/>
<gene>
    <name evidence="9" type="primary">mreD</name>
    <name evidence="9" type="ORF">D0Z08_01990</name>
</gene>
<evidence type="ECO:0000256" key="8">
    <source>
        <dbReference type="SAM" id="Phobius"/>
    </source>
</evidence>
<evidence type="ECO:0000256" key="5">
    <source>
        <dbReference type="ARBA" id="ARBA00022960"/>
    </source>
</evidence>
<keyword evidence="10" id="KW-1185">Reference proteome</keyword>
<dbReference type="RefSeq" id="WP_118922105.1">
    <property type="nucleotide sequence ID" value="NZ_QXGH01000009.1"/>
</dbReference>
<evidence type="ECO:0000256" key="4">
    <source>
        <dbReference type="ARBA" id="ARBA00022692"/>
    </source>
</evidence>
<dbReference type="InterPro" id="IPR007227">
    <property type="entry name" value="Cell_shape_determining_MreD"/>
</dbReference>
<proteinExistence type="inferred from homology"/>
<evidence type="ECO:0000256" key="6">
    <source>
        <dbReference type="ARBA" id="ARBA00022989"/>
    </source>
</evidence>